<dbReference type="Gene3D" id="6.10.250.620">
    <property type="match status" value="1"/>
</dbReference>
<comment type="catalytic activity">
    <reaction evidence="10">
        <text>5-amino-1-(5-phospho-beta-D-ribosyl)imidazole + S-adenosyl-L-methionine = 4-amino-2-methyl-5-(phosphooxymethyl)pyrimidine + CO + 5'-deoxyadenosine + formate + L-methionine + 3 H(+)</text>
        <dbReference type="Rhea" id="RHEA:24840"/>
        <dbReference type="ChEBI" id="CHEBI:15378"/>
        <dbReference type="ChEBI" id="CHEBI:15740"/>
        <dbReference type="ChEBI" id="CHEBI:17245"/>
        <dbReference type="ChEBI" id="CHEBI:17319"/>
        <dbReference type="ChEBI" id="CHEBI:57844"/>
        <dbReference type="ChEBI" id="CHEBI:58354"/>
        <dbReference type="ChEBI" id="CHEBI:59789"/>
        <dbReference type="ChEBI" id="CHEBI:137981"/>
        <dbReference type="EC" id="4.1.99.17"/>
    </reaction>
</comment>
<dbReference type="GO" id="GO:0009228">
    <property type="term" value="P:thiamine biosynthetic process"/>
    <property type="evidence" value="ECO:0007669"/>
    <property type="project" value="UniProtKB-UniRule"/>
</dbReference>
<evidence type="ECO:0000313" key="12">
    <source>
        <dbReference type="Proteomes" id="UP000011220"/>
    </source>
</evidence>
<dbReference type="GO" id="GO:0008270">
    <property type="term" value="F:zinc ion binding"/>
    <property type="evidence" value="ECO:0007669"/>
    <property type="project" value="UniProtKB-UniRule"/>
</dbReference>
<dbReference type="KEGG" id="csd:Clst_2231"/>
<dbReference type="HAMAP" id="MF_00089">
    <property type="entry name" value="ThiC"/>
    <property type="match status" value="1"/>
</dbReference>
<feature type="binding site" evidence="10">
    <location>
        <begin position="225"/>
        <end position="228"/>
    </location>
    <ligand>
        <name>substrate</name>
    </ligand>
</feature>
<name>L7VR84_THES1</name>
<protein>
    <recommendedName>
        <fullName evidence="10">Phosphomethylpyrimidine synthase</fullName>
        <ecNumber evidence="10">4.1.99.17</ecNumber>
    </recommendedName>
    <alternativeName>
        <fullName evidence="10">Hydroxymethylpyrimidine phosphate synthase</fullName>
        <shortName evidence="10">HMP-P synthase</shortName>
        <shortName evidence="10">HMP-phosphate synthase</shortName>
        <shortName evidence="10">HMPP synthase</shortName>
    </alternativeName>
    <alternativeName>
        <fullName evidence="10">Thiamine biosynthesis protein ThiC</fullName>
    </alternativeName>
</protein>
<comment type="function">
    <text evidence="1 10">Catalyzes the synthesis of the hydroxymethylpyrimidine phosphate (HMP-P) moiety of thiamine from aminoimidazole ribotide (AIR) in a radical S-adenosyl-L-methionine (SAM)-dependent reaction.</text>
</comment>
<dbReference type="STRING" id="1121335.Cst_c23320"/>
<evidence type="ECO:0000256" key="1">
    <source>
        <dbReference type="ARBA" id="ARBA00003175"/>
    </source>
</evidence>
<dbReference type="NCBIfam" id="NF009895">
    <property type="entry name" value="PRK13352.1"/>
    <property type="match status" value="1"/>
</dbReference>
<gene>
    <name evidence="10 11" type="primary">thiC</name>
    <name evidence="11" type="ordered locus">Cst_c23320</name>
</gene>
<organism evidence="11 12">
    <name type="scientific">Thermoclostridium stercorarium (strain ATCC 35414 / DSM 8532 / NCIMB 11754)</name>
    <name type="common">Clostridium stercorarium</name>
    <dbReference type="NCBI Taxonomy" id="1121335"/>
    <lineage>
        <taxon>Bacteria</taxon>
        <taxon>Bacillati</taxon>
        <taxon>Bacillota</taxon>
        <taxon>Clostridia</taxon>
        <taxon>Eubacteriales</taxon>
        <taxon>Oscillospiraceae</taxon>
        <taxon>Thermoclostridium</taxon>
    </lineage>
</organism>
<feature type="binding site" evidence="10">
    <location>
        <position position="126"/>
    </location>
    <ligand>
        <name>substrate</name>
    </ligand>
</feature>
<evidence type="ECO:0000256" key="6">
    <source>
        <dbReference type="ARBA" id="ARBA00022977"/>
    </source>
</evidence>
<evidence type="ECO:0000256" key="3">
    <source>
        <dbReference type="ARBA" id="ARBA00022691"/>
    </source>
</evidence>
<evidence type="ECO:0000256" key="8">
    <source>
        <dbReference type="ARBA" id="ARBA00023014"/>
    </source>
</evidence>
<keyword evidence="3 10" id="KW-0949">S-adenosyl-L-methionine</keyword>
<evidence type="ECO:0000256" key="5">
    <source>
        <dbReference type="ARBA" id="ARBA00022833"/>
    </source>
</evidence>
<dbReference type="NCBIfam" id="TIGR00190">
    <property type="entry name" value="thiC"/>
    <property type="match status" value="1"/>
</dbReference>
<dbReference type="GO" id="GO:0005829">
    <property type="term" value="C:cytosol"/>
    <property type="evidence" value="ECO:0007669"/>
    <property type="project" value="TreeGrafter"/>
</dbReference>
<reference evidence="11 12" key="1">
    <citation type="journal article" date="2013" name="Genome Announc.">
        <title>Complete genome sequence of Clostridium stercorarium subsp. stercorarium strain DSM 8532, a thermophilic degrader of plant cell wall fibers.</title>
        <authorList>
            <person name="Poehlein A."/>
            <person name="Zverlov V.V."/>
            <person name="Daniel R."/>
            <person name="Schwarz W.H."/>
            <person name="Liebl W."/>
        </authorList>
    </citation>
    <scope>NUCLEOTIDE SEQUENCE [LARGE SCALE GENOMIC DNA]</scope>
    <source>
        <strain evidence="12">ATCC 35414 / DSM 8532 / NCIMB 11754</strain>
    </source>
</reference>
<dbReference type="eggNOG" id="COG0422">
    <property type="taxonomic scope" value="Bacteria"/>
</dbReference>
<dbReference type="FunFam" id="3.20.20.540:FF:000001">
    <property type="entry name" value="Phosphomethylpyrimidine synthase"/>
    <property type="match status" value="1"/>
</dbReference>
<dbReference type="EC" id="4.1.99.17" evidence="10"/>
<keyword evidence="6 10" id="KW-0784">Thiamine biosynthesis</keyword>
<feature type="binding site" evidence="10">
    <location>
        <position position="291"/>
    </location>
    <ligand>
        <name>substrate</name>
    </ligand>
</feature>
<dbReference type="KEGG" id="css:Cst_c23320"/>
<comment type="similarity">
    <text evidence="10">Belongs to the ThiC family.</text>
</comment>
<dbReference type="SFLD" id="SFLDG01114">
    <property type="entry name" value="phosphomethylpyrimidine_syntha"/>
    <property type="match status" value="1"/>
</dbReference>
<feature type="binding site" evidence="10">
    <location>
        <position position="415"/>
    </location>
    <ligand>
        <name>[4Fe-4S] cluster</name>
        <dbReference type="ChEBI" id="CHEBI:49883"/>
        <note>4Fe-4S-S-AdoMet</note>
    </ligand>
</feature>
<evidence type="ECO:0000256" key="10">
    <source>
        <dbReference type="HAMAP-Rule" id="MF_00089"/>
    </source>
</evidence>
<feature type="binding site" evidence="10">
    <location>
        <position position="264"/>
    </location>
    <ligand>
        <name>substrate</name>
    </ligand>
</feature>
<comment type="cofactor">
    <cofactor evidence="10">
        <name>[4Fe-4S] cluster</name>
        <dbReference type="ChEBI" id="CHEBI:49883"/>
    </cofactor>
    <text evidence="10">Binds 1 [4Fe-4S] cluster per subunit. The cluster is coordinated with 3 cysteines and an exchangeable S-adenosyl-L-methionine.</text>
</comment>
<dbReference type="Pfam" id="PF01964">
    <property type="entry name" value="ThiC_Rad_SAM"/>
    <property type="match status" value="1"/>
</dbReference>
<evidence type="ECO:0000256" key="2">
    <source>
        <dbReference type="ARBA" id="ARBA00022485"/>
    </source>
</evidence>
<keyword evidence="12" id="KW-1185">Reference proteome</keyword>
<dbReference type="PANTHER" id="PTHR30557:SF1">
    <property type="entry name" value="PHOSPHOMETHYLPYRIMIDINE SYNTHASE, CHLOROPLASTIC"/>
    <property type="match status" value="1"/>
</dbReference>
<evidence type="ECO:0000256" key="7">
    <source>
        <dbReference type="ARBA" id="ARBA00023004"/>
    </source>
</evidence>
<dbReference type="EMBL" id="CP004044">
    <property type="protein sequence ID" value="AGC69292.1"/>
    <property type="molecule type" value="Genomic_DNA"/>
</dbReference>
<dbReference type="GO" id="GO:0009229">
    <property type="term" value="P:thiamine diphosphate biosynthetic process"/>
    <property type="evidence" value="ECO:0007669"/>
    <property type="project" value="UniProtKB-UniRule"/>
</dbReference>
<evidence type="ECO:0000256" key="4">
    <source>
        <dbReference type="ARBA" id="ARBA00022723"/>
    </source>
</evidence>
<dbReference type="InterPro" id="IPR037509">
    <property type="entry name" value="ThiC"/>
</dbReference>
<keyword evidence="9 10" id="KW-0456">Lyase</keyword>
<sequence length="432" mass="48268">MYTTQMDAARKGIITDEMRTVARKEGVSAEKIRELVACGRVVIPANRNHKGLDPAGIGEGLRTKINVNIGISRDCRNFDIELEKARTAIDLKTDSIMDLSSYGKTHEFRKKLIEMSPVMIGTVPVYDVTGFYNKELDKISADEFFNVVEQHAKDGVDFMTVHAGINRETARRFKQNQRLTNIVSRGGALLFAWMELTGRENPFYEQFDRLLEICEKYDVTISLGDALRPGSINDSTDAAQIHELIVLGELTRRAWERNVQVMIEGPGHMAMNEIAPNVVLEKRLCHGAPFYVLGPLVTDIAPGYDHITAAIGGAIAASCGADFLCYVTPAEHLRLPDINDMKEGIIAARIAAHAADIAKGISGAREWDYKMSEARRNLDWNCMFELALDPEKPRRYRENSIPENDDTCTMCGNMCAVKNMNRILKGENIDIL</sequence>
<dbReference type="AlphaFoldDB" id="L7VR84"/>
<dbReference type="PATRIC" id="fig|1121335.3.peg.2341"/>
<keyword evidence="7 10" id="KW-0408">Iron</keyword>
<feature type="binding site" evidence="10">
    <location>
        <position position="408"/>
    </location>
    <ligand>
        <name>[4Fe-4S] cluster</name>
        <dbReference type="ChEBI" id="CHEBI:49883"/>
        <note>4Fe-4S-S-AdoMet</note>
    </ligand>
</feature>
<dbReference type="RefSeq" id="WP_015359971.1">
    <property type="nucleotide sequence ID" value="NC_020134.1"/>
</dbReference>
<dbReference type="InterPro" id="IPR038521">
    <property type="entry name" value="ThiC/Bza_core_dom"/>
</dbReference>
<evidence type="ECO:0000256" key="9">
    <source>
        <dbReference type="ARBA" id="ARBA00023239"/>
    </source>
</evidence>
<accession>L7VR84</accession>
<proteinExistence type="inferred from homology"/>
<dbReference type="GO" id="GO:0070284">
    <property type="term" value="F:phosphomethylpyrimidine synthase activity"/>
    <property type="evidence" value="ECO:0007669"/>
    <property type="project" value="UniProtKB-EC"/>
</dbReference>
<keyword evidence="4 10" id="KW-0479">Metal-binding</keyword>
<dbReference type="SFLD" id="SFLDF00407">
    <property type="entry name" value="phosphomethylpyrimidine_syntha"/>
    <property type="match status" value="1"/>
</dbReference>
<dbReference type="InterPro" id="IPR002817">
    <property type="entry name" value="ThiC/BzaA/B"/>
</dbReference>
<feature type="binding site" evidence="10">
    <location>
        <position position="97"/>
    </location>
    <ligand>
        <name>substrate</name>
    </ligand>
</feature>
<feature type="binding site" evidence="10">
    <location>
        <position position="268"/>
    </location>
    <ligand>
        <name>Zn(2+)</name>
        <dbReference type="ChEBI" id="CHEBI:29105"/>
    </ligand>
</feature>
<keyword evidence="5 10" id="KW-0862">Zinc</keyword>
<keyword evidence="8 10" id="KW-0411">Iron-sulfur</keyword>
<dbReference type="GO" id="GO:0051539">
    <property type="term" value="F:4 iron, 4 sulfur cluster binding"/>
    <property type="evidence" value="ECO:0007669"/>
    <property type="project" value="UniProtKB-KW"/>
</dbReference>
<feature type="binding site" evidence="10">
    <location>
        <position position="411"/>
    </location>
    <ligand>
        <name>[4Fe-4S] cluster</name>
        <dbReference type="ChEBI" id="CHEBI:49883"/>
        <note>4Fe-4S-S-AdoMet</note>
    </ligand>
</feature>
<keyword evidence="2 10" id="KW-0004">4Fe-4S</keyword>
<dbReference type="Gene3D" id="3.20.20.540">
    <property type="entry name" value="Radical SAM ThiC family, central domain"/>
    <property type="match status" value="1"/>
</dbReference>
<feature type="binding site" evidence="10">
    <location>
        <position position="332"/>
    </location>
    <ligand>
        <name>Zn(2+)</name>
        <dbReference type="ChEBI" id="CHEBI:29105"/>
    </ligand>
</feature>
<dbReference type="SFLD" id="SFLDS00113">
    <property type="entry name" value="Radical_SAM_Phosphomethylpyrim"/>
    <property type="match status" value="1"/>
</dbReference>
<feature type="binding site" evidence="10">
    <location>
        <position position="162"/>
    </location>
    <ligand>
        <name>substrate</name>
    </ligand>
</feature>
<dbReference type="UniPathway" id="UPA00060"/>
<feature type="binding site" evidence="10">
    <location>
        <begin position="184"/>
        <end position="186"/>
    </location>
    <ligand>
        <name>substrate</name>
    </ligand>
</feature>
<dbReference type="Proteomes" id="UP000011220">
    <property type="component" value="Chromosome"/>
</dbReference>
<evidence type="ECO:0000313" key="11">
    <source>
        <dbReference type="EMBL" id="AGC69292.1"/>
    </source>
</evidence>
<dbReference type="PANTHER" id="PTHR30557">
    <property type="entry name" value="THIAMINE BIOSYNTHESIS PROTEIN THIC"/>
    <property type="match status" value="1"/>
</dbReference>
<feature type="binding site" evidence="10">
    <location>
        <position position="68"/>
    </location>
    <ligand>
        <name>substrate</name>
    </ligand>
</feature>
<comment type="pathway">
    <text evidence="10">Cofactor biosynthesis; thiamine diphosphate biosynthesis.</text>
</comment>